<evidence type="ECO:0000313" key="2">
    <source>
        <dbReference type="Proteomes" id="UP000199615"/>
    </source>
</evidence>
<protein>
    <submittedName>
        <fullName evidence="1">Uncharacterized protein</fullName>
    </submittedName>
</protein>
<dbReference type="AlphaFoldDB" id="A0A1H8X481"/>
<name>A0A1H8X481_9BRAD</name>
<dbReference type="Proteomes" id="UP000199615">
    <property type="component" value="Unassembled WGS sequence"/>
</dbReference>
<evidence type="ECO:0000313" key="1">
    <source>
        <dbReference type="EMBL" id="SEP34158.1"/>
    </source>
</evidence>
<dbReference type="RefSeq" id="WP_062313605.1">
    <property type="nucleotide sequence ID" value="NZ_FODT01000015.1"/>
</dbReference>
<proteinExistence type="predicted"/>
<dbReference type="EMBL" id="FODT01000015">
    <property type="protein sequence ID" value="SEP34158.1"/>
    <property type="molecule type" value="Genomic_DNA"/>
</dbReference>
<sequence>MGDRLRHHFEEKIAAMPLPAFDELPFNARPDLTPYLLHLTKNTKPEDEFSAYDNLVSILKTGKIWGSSSKKGFIKGPSKAACFMDVPFASLKYVLTPENSDPQSPRYEPYGIAVTKRYAYGEGCRPVLYLSDSETRELKVPHSELWRVVRLEVSKKGWISWLHEREWRCKGDFKLPSTVQAAFVRNTREAESLMKAITNSKSEFKCRPRAVVPLTVMCQGLLA</sequence>
<organism evidence="1 2">
    <name type="scientific">Rhodopseudomonas pseudopalustris</name>
    <dbReference type="NCBI Taxonomy" id="1513892"/>
    <lineage>
        <taxon>Bacteria</taxon>
        <taxon>Pseudomonadati</taxon>
        <taxon>Pseudomonadota</taxon>
        <taxon>Alphaproteobacteria</taxon>
        <taxon>Hyphomicrobiales</taxon>
        <taxon>Nitrobacteraceae</taxon>
        <taxon>Rhodopseudomonas</taxon>
    </lineage>
</organism>
<dbReference type="OrthoDB" id="2451827at2"/>
<accession>A0A1H8X481</accession>
<reference evidence="2" key="1">
    <citation type="submission" date="2016-10" db="EMBL/GenBank/DDBJ databases">
        <authorList>
            <person name="Varghese N."/>
            <person name="Submissions S."/>
        </authorList>
    </citation>
    <scope>NUCLEOTIDE SEQUENCE [LARGE SCALE GENOMIC DNA]</scope>
    <source>
        <strain evidence="2">DSM 123</strain>
    </source>
</reference>
<gene>
    <name evidence="1" type="ORF">SAMN05444123_115112</name>
</gene>
<keyword evidence="2" id="KW-1185">Reference proteome</keyword>